<keyword evidence="2" id="KW-1185">Reference proteome</keyword>
<comment type="caution">
    <text evidence="1">The sequence shown here is derived from an EMBL/GenBank/DDBJ whole genome shotgun (WGS) entry which is preliminary data.</text>
</comment>
<evidence type="ECO:0000313" key="1">
    <source>
        <dbReference type="EMBL" id="MFC3638108.1"/>
    </source>
</evidence>
<dbReference type="EMBL" id="JBHRYC010000058">
    <property type="protein sequence ID" value="MFC3638108.1"/>
    <property type="molecule type" value="Genomic_DNA"/>
</dbReference>
<protein>
    <submittedName>
        <fullName evidence="1">Uncharacterized protein</fullName>
    </submittedName>
</protein>
<name>A0ABV7UHV3_9HYPH</name>
<evidence type="ECO:0000313" key="2">
    <source>
        <dbReference type="Proteomes" id="UP001595704"/>
    </source>
</evidence>
<dbReference type="Proteomes" id="UP001595704">
    <property type="component" value="Unassembled WGS sequence"/>
</dbReference>
<dbReference type="RefSeq" id="WP_191319567.1">
    <property type="nucleotide sequence ID" value="NZ_BNCG01000009.1"/>
</dbReference>
<gene>
    <name evidence="1" type="ORF">ACFONL_12125</name>
</gene>
<organism evidence="1 2">
    <name type="scientific">Camelimonas fluminis</name>
    <dbReference type="NCBI Taxonomy" id="1576911"/>
    <lineage>
        <taxon>Bacteria</taxon>
        <taxon>Pseudomonadati</taxon>
        <taxon>Pseudomonadota</taxon>
        <taxon>Alphaproteobacteria</taxon>
        <taxon>Hyphomicrobiales</taxon>
        <taxon>Chelatococcaceae</taxon>
        <taxon>Camelimonas</taxon>
    </lineage>
</organism>
<sequence>MKEIEHSGERAFPENALERLPIVRNRLIDQNSLKPKRTGAVCDPD</sequence>
<reference evidence="2" key="1">
    <citation type="journal article" date="2019" name="Int. J. Syst. Evol. Microbiol.">
        <title>The Global Catalogue of Microorganisms (GCM) 10K type strain sequencing project: providing services to taxonomists for standard genome sequencing and annotation.</title>
        <authorList>
            <consortium name="The Broad Institute Genomics Platform"/>
            <consortium name="The Broad Institute Genome Sequencing Center for Infectious Disease"/>
            <person name="Wu L."/>
            <person name="Ma J."/>
        </authorList>
    </citation>
    <scope>NUCLEOTIDE SEQUENCE [LARGE SCALE GENOMIC DNA]</scope>
    <source>
        <strain evidence="2">KCTC 42282</strain>
    </source>
</reference>
<proteinExistence type="predicted"/>
<accession>A0ABV7UHV3</accession>